<organism evidence="6 7">
    <name type="scientific">Hevea brasiliensis</name>
    <name type="common">Para rubber tree</name>
    <name type="synonym">Siphonia brasiliensis</name>
    <dbReference type="NCBI Taxonomy" id="3981"/>
    <lineage>
        <taxon>Eukaryota</taxon>
        <taxon>Viridiplantae</taxon>
        <taxon>Streptophyta</taxon>
        <taxon>Embryophyta</taxon>
        <taxon>Tracheophyta</taxon>
        <taxon>Spermatophyta</taxon>
        <taxon>Magnoliopsida</taxon>
        <taxon>eudicotyledons</taxon>
        <taxon>Gunneridae</taxon>
        <taxon>Pentapetalae</taxon>
        <taxon>rosids</taxon>
        <taxon>fabids</taxon>
        <taxon>Malpighiales</taxon>
        <taxon>Euphorbiaceae</taxon>
        <taxon>Crotonoideae</taxon>
        <taxon>Micrandreae</taxon>
        <taxon>Hevea</taxon>
    </lineage>
</organism>
<keyword evidence="3" id="KW-0081">Bacteriolytic enzyme</keyword>
<dbReference type="AlphaFoldDB" id="A0A6A6K0Z9"/>
<dbReference type="InterPro" id="IPR023347">
    <property type="entry name" value="Lysozyme_dom_sf"/>
</dbReference>
<dbReference type="Pfam" id="PF00959">
    <property type="entry name" value="Phage_lysozyme"/>
    <property type="match status" value="1"/>
</dbReference>
<dbReference type="InterPro" id="IPR002196">
    <property type="entry name" value="Glyco_hydro_24"/>
</dbReference>
<reference evidence="6 7" key="1">
    <citation type="journal article" date="2020" name="Mol. Plant">
        <title>The Chromosome-Based Rubber Tree Genome Provides New Insights into Spurge Genome Evolution and Rubber Biosynthesis.</title>
        <authorList>
            <person name="Liu J."/>
            <person name="Shi C."/>
            <person name="Shi C.C."/>
            <person name="Li W."/>
            <person name="Zhang Q.J."/>
            <person name="Zhang Y."/>
            <person name="Li K."/>
            <person name="Lu H.F."/>
            <person name="Shi C."/>
            <person name="Zhu S.T."/>
            <person name="Xiao Z.Y."/>
            <person name="Nan H."/>
            <person name="Yue Y."/>
            <person name="Zhu X.G."/>
            <person name="Wu Y."/>
            <person name="Hong X.N."/>
            <person name="Fan G.Y."/>
            <person name="Tong Y."/>
            <person name="Zhang D."/>
            <person name="Mao C.L."/>
            <person name="Liu Y.L."/>
            <person name="Hao S.J."/>
            <person name="Liu W.Q."/>
            <person name="Lv M.Q."/>
            <person name="Zhang H.B."/>
            <person name="Liu Y."/>
            <person name="Hu-Tang G.R."/>
            <person name="Wang J.P."/>
            <person name="Wang J.H."/>
            <person name="Sun Y.H."/>
            <person name="Ni S.B."/>
            <person name="Chen W.B."/>
            <person name="Zhang X.C."/>
            <person name="Jiao Y.N."/>
            <person name="Eichler E.E."/>
            <person name="Li G.H."/>
            <person name="Liu X."/>
            <person name="Gao L.Z."/>
        </authorList>
    </citation>
    <scope>NUCLEOTIDE SEQUENCE [LARGE SCALE GENOMIC DNA]</scope>
    <source>
        <strain evidence="7">cv. GT1</strain>
        <tissue evidence="6">Leaf</tissue>
    </source>
</reference>
<comment type="caution">
    <text evidence="6">The sequence shown here is derived from an EMBL/GenBank/DDBJ whole genome shotgun (WGS) entry which is preliminary data.</text>
</comment>
<dbReference type="PANTHER" id="PTHR38107:SF4">
    <property type="entry name" value="LYSOZYME"/>
    <property type="match status" value="1"/>
</dbReference>
<dbReference type="InterPro" id="IPR058979">
    <property type="entry name" value="LysC-like"/>
</dbReference>
<dbReference type="CDD" id="cd16901">
    <property type="entry name" value="lyz_P1"/>
    <property type="match status" value="1"/>
</dbReference>
<evidence type="ECO:0000313" key="7">
    <source>
        <dbReference type="Proteomes" id="UP000467840"/>
    </source>
</evidence>
<dbReference type="GO" id="GO:0031640">
    <property type="term" value="P:killing of cells of another organism"/>
    <property type="evidence" value="ECO:0007669"/>
    <property type="project" value="UniProtKB-KW"/>
</dbReference>
<dbReference type="SUPFAM" id="SSF53955">
    <property type="entry name" value="Lysozyme-like"/>
    <property type="match status" value="1"/>
</dbReference>
<gene>
    <name evidence="6" type="ORF">GH714_043933</name>
</gene>
<dbReference type="InterPro" id="IPR023346">
    <property type="entry name" value="Lysozyme-like_dom_sf"/>
</dbReference>
<dbReference type="GO" id="GO:0042742">
    <property type="term" value="P:defense response to bacterium"/>
    <property type="evidence" value="ECO:0007669"/>
    <property type="project" value="UniProtKB-KW"/>
</dbReference>
<keyword evidence="7" id="KW-1185">Reference proteome</keyword>
<evidence type="ECO:0008006" key="8">
    <source>
        <dbReference type="Google" id="ProtNLM"/>
    </source>
</evidence>
<evidence type="ECO:0000256" key="3">
    <source>
        <dbReference type="ARBA" id="ARBA00022638"/>
    </source>
</evidence>
<dbReference type="HAMAP" id="MF_04110">
    <property type="entry name" value="ENDOLYSIN_T4"/>
    <property type="match status" value="1"/>
</dbReference>
<evidence type="ECO:0000256" key="2">
    <source>
        <dbReference type="ARBA" id="ARBA00022529"/>
    </source>
</evidence>
<dbReference type="EMBL" id="JAAGAX010000205">
    <property type="protein sequence ID" value="KAF2282462.1"/>
    <property type="molecule type" value="Genomic_DNA"/>
</dbReference>
<comment type="catalytic activity">
    <reaction evidence="1">
        <text>Hydrolysis of (1-&gt;4)-beta-linkages between N-acetylmuramic acid and N-acetyl-D-glucosamine residues in a peptidoglycan and between N-acetyl-D-glucosamine residues in chitodextrins.</text>
        <dbReference type="EC" id="3.2.1.17"/>
    </reaction>
</comment>
<dbReference type="GO" id="GO:0016998">
    <property type="term" value="P:cell wall macromolecule catabolic process"/>
    <property type="evidence" value="ECO:0007669"/>
    <property type="project" value="InterPro"/>
</dbReference>
<accession>A0A6A6K0Z9</accession>
<dbReference type="PANTHER" id="PTHR38107">
    <property type="match status" value="1"/>
</dbReference>
<evidence type="ECO:0000256" key="1">
    <source>
        <dbReference type="ARBA" id="ARBA00000632"/>
    </source>
</evidence>
<dbReference type="GO" id="GO:0009253">
    <property type="term" value="P:peptidoglycan catabolic process"/>
    <property type="evidence" value="ECO:0007669"/>
    <property type="project" value="InterPro"/>
</dbReference>
<dbReference type="GO" id="GO:0003796">
    <property type="term" value="F:lysozyme activity"/>
    <property type="evidence" value="ECO:0007669"/>
    <property type="project" value="UniProtKB-EC"/>
</dbReference>
<keyword evidence="4" id="KW-0378">Hydrolase</keyword>
<keyword evidence="2" id="KW-0929">Antimicrobial</keyword>
<proteinExistence type="inferred from homology"/>
<evidence type="ECO:0000256" key="4">
    <source>
        <dbReference type="ARBA" id="ARBA00022801"/>
    </source>
</evidence>
<dbReference type="Gene3D" id="1.10.530.40">
    <property type="match status" value="1"/>
</dbReference>
<protein>
    <recommendedName>
        <fullName evidence="8">Lysozyme</fullName>
    </recommendedName>
</protein>
<dbReference type="InterPro" id="IPR034690">
    <property type="entry name" value="Endolysin_T4_type"/>
</dbReference>
<evidence type="ECO:0000313" key="6">
    <source>
        <dbReference type="EMBL" id="KAF2282462.1"/>
    </source>
</evidence>
<keyword evidence="5" id="KW-0326">Glycosidase</keyword>
<sequence>MLSVTGETPRSRKATVTALVARWFFCLHWNVDDPINDLALSGKEAGATVYAVTKGTITKPEAIELRIATGKGASDPWVTSEVDTSTLEVSSDSISDAGAFGKTLLKTADKSAAKTDLAITRADITDMSATGRELVSKNARQSGVTPSAAATSASTATDVAGIVADHNTLALSHLKDNMAVRKAVAASACSLALITASFFGYVTDSVRLSEEGLANIIDCEGCNRQAYKDVAGVPTVGVGSTIGVVMGRLYTNGEIARRLARDVMTAEACLNRNLRIDLSQGEWDAYTSFVFNVGCSAFVSSTTFRILNGVKPGTRKDACEAMLMWNKVTINGRKDAVAVSDANAGISKEAKEAGEAATKRADQRKQKQAAKFKQLEKELYEKAESYDSIPLSASDVDILCRAYRSTDAYVQPPDNLTQETKGPSKVPTTVGELKHSALDLRLALDNCNIDKSEIRKARPLTTTCSGYDPAQDPSGKPPSWVTNAMDQGRLDIGYDGITHQNGLAVGFPTLTLTCVTSTVQARRSGFVSARSLITTPWVLPLSLRFRREWIRQHRLFYYPPRCYWLWWWSCADSFQLKYHQASTDGLLSCMVKVLHLSRKCVFHAWQNFDIYVRVGAYARVRDEAIDIGAVANLKTARRIWSVNGGTAGSGQLNTGFGMDLDAGRLIMATPTASQAASEWLPFFNNYETRFIKMQSRNFSNVCHAQQV</sequence>
<dbReference type="Proteomes" id="UP000467840">
    <property type="component" value="Unassembled WGS sequence"/>
</dbReference>
<evidence type="ECO:0000256" key="5">
    <source>
        <dbReference type="ARBA" id="ARBA00023295"/>
    </source>
</evidence>
<name>A0A6A6K0Z9_HEVBR</name>
<dbReference type="InterPro" id="IPR051018">
    <property type="entry name" value="Bacteriophage_GH24"/>
</dbReference>
<dbReference type="Pfam" id="PF23793">
    <property type="entry name" value="LysC"/>
    <property type="match status" value="1"/>
</dbReference>